<accession>A0ABV3QG73</accession>
<sequence length="174" mass="19355">MSRLGNCIAMMDEGIERMLEAIPDLPVEQARLCRLMLMVGGRMDEALDEKLKSQQLIDSEFLTLLILYSSPDGSSTPGELCEFTSQGSTNMTRIGNTLVKRGLISRGASAEDRRRVVIRITAAGRRFVLKMLPPMFPRVEAMFAGFSATERSQLSRLLRKLAKNLDQLDAEDAS</sequence>
<dbReference type="InterPro" id="IPR000835">
    <property type="entry name" value="HTH_MarR-typ"/>
</dbReference>
<dbReference type="Proteomes" id="UP001556220">
    <property type="component" value="Unassembled WGS sequence"/>
</dbReference>
<dbReference type="PROSITE" id="PS50995">
    <property type="entry name" value="HTH_MARR_2"/>
    <property type="match status" value="1"/>
</dbReference>
<evidence type="ECO:0000256" key="1">
    <source>
        <dbReference type="ARBA" id="ARBA00023015"/>
    </source>
</evidence>
<dbReference type="PROSITE" id="PS01117">
    <property type="entry name" value="HTH_MARR_1"/>
    <property type="match status" value="1"/>
</dbReference>
<gene>
    <name evidence="5" type="ORF">ABQJ54_12970</name>
</gene>
<feature type="domain" description="HTH marR-type" evidence="4">
    <location>
        <begin position="29"/>
        <end position="163"/>
    </location>
</feature>
<keyword evidence="3" id="KW-0804">Transcription</keyword>
<dbReference type="EMBL" id="JBFOHK010000003">
    <property type="protein sequence ID" value="MEW9572664.1"/>
    <property type="molecule type" value="Genomic_DNA"/>
</dbReference>
<protein>
    <submittedName>
        <fullName evidence="5">MarR family winged helix-turn-helix transcriptional regulator</fullName>
    </submittedName>
</protein>
<evidence type="ECO:0000259" key="4">
    <source>
        <dbReference type="PROSITE" id="PS50995"/>
    </source>
</evidence>
<dbReference type="RefSeq" id="WP_367854730.1">
    <property type="nucleotide sequence ID" value="NZ_JBFOHK010000003.1"/>
</dbReference>
<dbReference type="InterPro" id="IPR036388">
    <property type="entry name" value="WH-like_DNA-bd_sf"/>
</dbReference>
<dbReference type="InterPro" id="IPR039422">
    <property type="entry name" value="MarR/SlyA-like"/>
</dbReference>
<evidence type="ECO:0000313" key="5">
    <source>
        <dbReference type="EMBL" id="MEW9572664.1"/>
    </source>
</evidence>
<name>A0ABV3QG73_9GAMM</name>
<reference evidence="5 6" key="1">
    <citation type="submission" date="2024-06" db="EMBL/GenBank/DDBJ databases">
        <authorList>
            <person name="Woo H."/>
        </authorList>
    </citation>
    <scope>NUCLEOTIDE SEQUENCE [LARGE SCALE GENOMIC DNA]</scope>
    <source>
        <strain evidence="5 6">Si-c</strain>
    </source>
</reference>
<dbReference type="Pfam" id="PF12802">
    <property type="entry name" value="MarR_2"/>
    <property type="match status" value="1"/>
</dbReference>
<dbReference type="PANTHER" id="PTHR33164:SF101">
    <property type="entry name" value="TRANSCRIPTIONAL REPRESSOR MPRA"/>
    <property type="match status" value="1"/>
</dbReference>
<evidence type="ECO:0000256" key="2">
    <source>
        <dbReference type="ARBA" id="ARBA00023125"/>
    </source>
</evidence>
<dbReference type="PRINTS" id="PR00598">
    <property type="entry name" value="HTHMARR"/>
</dbReference>
<dbReference type="Gene3D" id="1.10.10.10">
    <property type="entry name" value="Winged helix-like DNA-binding domain superfamily/Winged helix DNA-binding domain"/>
    <property type="match status" value="1"/>
</dbReference>
<keyword evidence="6" id="KW-1185">Reference proteome</keyword>
<organism evidence="5 6">
    <name type="scientific">Rhodanobacter lycopersici</name>
    <dbReference type="NCBI Taxonomy" id="3162487"/>
    <lineage>
        <taxon>Bacteria</taxon>
        <taxon>Pseudomonadati</taxon>
        <taxon>Pseudomonadota</taxon>
        <taxon>Gammaproteobacteria</taxon>
        <taxon>Lysobacterales</taxon>
        <taxon>Rhodanobacteraceae</taxon>
        <taxon>Rhodanobacter</taxon>
    </lineage>
</organism>
<evidence type="ECO:0000256" key="3">
    <source>
        <dbReference type="ARBA" id="ARBA00023163"/>
    </source>
</evidence>
<dbReference type="InterPro" id="IPR036390">
    <property type="entry name" value="WH_DNA-bd_sf"/>
</dbReference>
<keyword evidence="2" id="KW-0238">DNA-binding</keyword>
<keyword evidence="1" id="KW-0805">Transcription regulation</keyword>
<dbReference type="SMART" id="SM00347">
    <property type="entry name" value="HTH_MARR"/>
    <property type="match status" value="1"/>
</dbReference>
<dbReference type="InterPro" id="IPR023187">
    <property type="entry name" value="Tscrpt_reg_MarR-type_CS"/>
</dbReference>
<evidence type="ECO:0000313" key="6">
    <source>
        <dbReference type="Proteomes" id="UP001556220"/>
    </source>
</evidence>
<proteinExistence type="predicted"/>
<dbReference type="SUPFAM" id="SSF46785">
    <property type="entry name" value="Winged helix' DNA-binding domain"/>
    <property type="match status" value="1"/>
</dbReference>
<dbReference type="PANTHER" id="PTHR33164">
    <property type="entry name" value="TRANSCRIPTIONAL REGULATOR, MARR FAMILY"/>
    <property type="match status" value="1"/>
</dbReference>
<comment type="caution">
    <text evidence="5">The sequence shown here is derived from an EMBL/GenBank/DDBJ whole genome shotgun (WGS) entry which is preliminary data.</text>
</comment>